<evidence type="ECO:0000313" key="1">
    <source>
        <dbReference type="EMBL" id="BCU07777.1"/>
    </source>
</evidence>
<keyword evidence="2" id="KW-1185">Reference proteome</keyword>
<gene>
    <name evidence="1" type="ORF">Atep_24540</name>
</gene>
<accession>A0ABN6GCV1</accession>
<sequence>MLTLYAKNEQTNIPPHILRAIAEEISDEST</sequence>
<organism evidence="1 2">
    <name type="scientific">Allochromatium tepidum</name>
    <dbReference type="NCBI Taxonomy" id="553982"/>
    <lineage>
        <taxon>Bacteria</taxon>
        <taxon>Pseudomonadati</taxon>
        <taxon>Pseudomonadota</taxon>
        <taxon>Gammaproteobacteria</taxon>
        <taxon>Chromatiales</taxon>
        <taxon>Chromatiaceae</taxon>
        <taxon>Allochromatium</taxon>
    </lineage>
</organism>
<protein>
    <submittedName>
        <fullName evidence="1">Uncharacterized protein</fullName>
    </submittedName>
</protein>
<reference evidence="1 2" key="1">
    <citation type="submission" date="2021-04" db="EMBL/GenBank/DDBJ databases">
        <title>Complete genome sequencing of Allochromatium tepidum strain NZ.</title>
        <authorList>
            <person name="Tsukatani Y."/>
            <person name="Mori H."/>
        </authorList>
    </citation>
    <scope>NUCLEOTIDE SEQUENCE [LARGE SCALE GENOMIC DNA]</scope>
    <source>
        <strain evidence="1 2">NZ</strain>
    </source>
</reference>
<proteinExistence type="predicted"/>
<evidence type="ECO:0000313" key="2">
    <source>
        <dbReference type="Proteomes" id="UP000680679"/>
    </source>
</evidence>
<name>A0ABN6GCV1_9GAMM</name>
<dbReference type="EMBL" id="AP024563">
    <property type="protein sequence ID" value="BCU07777.1"/>
    <property type="molecule type" value="Genomic_DNA"/>
</dbReference>
<dbReference type="Proteomes" id="UP000680679">
    <property type="component" value="Chromosome"/>
</dbReference>